<dbReference type="RefSeq" id="WP_169800705.1">
    <property type="nucleotide sequence ID" value="NZ_CP011509.1"/>
</dbReference>
<accession>A0ABX9JXD2</accession>
<reference evidence="3 4" key="1">
    <citation type="submission" date="2018-08" db="EMBL/GenBank/DDBJ databases">
        <title>Genomic Encyclopedia of Archaeal and Bacterial Type Strains, Phase II (KMG-II): from individual species to whole genera.</title>
        <authorList>
            <person name="Goeker M."/>
        </authorList>
    </citation>
    <scope>NUCLEOTIDE SEQUENCE [LARGE SCALE GENOMIC DNA]</scope>
    <source>
        <strain evidence="3 4">DSM 2261</strain>
    </source>
</reference>
<dbReference type="EMBL" id="QUMU01000008">
    <property type="protein sequence ID" value="REG28888.1"/>
    <property type="molecule type" value="Genomic_DNA"/>
</dbReference>
<keyword evidence="4" id="KW-1185">Reference proteome</keyword>
<keyword evidence="2" id="KW-0677">Repeat</keyword>
<dbReference type="PANTHER" id="PTHR46093:SF18">
    <property type="entry name" value="FIBRONECTIN TYPE-III DOMAIN-CONTAINING PROTEIN"/>
    <property type="match status" value="1"/>
</dbReference>
<dbReference type="SMART" id="SM00612">
    <property type="entry name" value="Kelch"/>
    <property type="match status" value="3"/>
</dbReference>
<dbReference type="InterPro" id="IPR006652">
    <property type="entry name" value="Kelch_1"/>
</dbReference>
<dbReference type="Proteomes" id="UP000256345">
    <property type="component" value="Unassembled WGS sequence"/>
</dbReference>
<protein>
    <submittedName>
        <fullName evidence="3">Galactose oxidase-like protein</fullName>
    </submittedName>
</protein>
<evidence type="ECO:0000256" key="1">
    <source>
        <dbReference type="ARBA" id="ARBA00022441"/>
    </source>
</evidence>
<dbReference type="Gene3D" id="2.130.10.80">
    <property type="entry name" value="Galactose oxidase/kelch, beta-propeller"/>
    <property type="match status" value="1"/>
</dbReference>
<dbReference type="PANTHER" id="PTHR46093">
    <property type="entry name" value="ACYL-COA-BINDING DOMAIN-CONTAINING PROTEIN 5"/>
    <property type="match status" value="1"/>
</dbReference>
<proteinExistence type="predicted"/>
<gene>
    <name evidence="3" type="ORF">ATI61_108431</name>
</gene>
<dbReference type="InterPro" id="IPR037293">
    <property type="entry name" value="Gal_Oxidase_central_sf"/>
</dbReference>
<dbReference type="SUPFAM" id="SSF50965">
    <property type="entry name" value="Galactose oxidase, central domain"/>
    <property type="match status" value="1"/>
</dbReference>
<evidence type="ECO:0000313" key="3">
    <source>
        <dbReference type="EMBL" id="REG28888.1"/>
    </source>
</evidence>
<dbReference type="SUPFAM" id="SSF117281">
    <property type="entry name" value="Kelch motif"/>
    <property type="match status" value="1"/>
</dbReference>
<dbReference type="Gene3D" id="2.120.10.80">
    <property type="entry name" value="Kelch-type beta propeller"/>
    <property type="match status" value="2"/>
</dbReference>
<evidence type="ECO:0000256" key="2">
    <source>
        <dbReference type="ARBA" id="ARBA00022737"/>
    </source>
</evidence>
<organism evidence="3 4">
    <name type="scientific">Archangium gephyra</name>
    <dbReference type="NCBI Taxonomy" id="48"/>
    <lineage>
        <taxon>Bacteria</taxon>
        <taxon>Pseudomonadati</taxon>
        <taxon>Myxococcota</taxon>
        <taxon>Myxococcia</taxon>
        <taxon>Myxococcales</taxon>
        <taxon>Cystobacterineae</taxon>
        <taxon>Archangiaceae</taxon>
        <taxon>Archangium</taxon>
    </lineage>
</organism>
<dbReference type="InterPro" id="IPR015915">
    <property type="entry name" value="Kelch-typ_b-propeller"/>
</dbReference>
<keyword evidence="1" id="KW-0880">Kelch repeat</keyword>
<sequence>MGRSINGWTSSARGGIAKGRARSPGWKAGVAALGLLSACGPWEARYEVKLLTGTCSAIPALEGARYLRFRVTGADMEPVERYVPVDQGTAALPIVPPGKGRVLEVRGYTDLPRMGGRLVALGRSRSFEVPESAGEARPTVSVAVRMVDTYVRPATAQGTCVSLAEPRAAHTATLLDDGRVLLAGGFRTGSEGVDSTVSSAELFDPVTGTVTQVPALGTARAFHTATRLPGGKVLLAGGEMRSVEGALPVRSARVLDVAQGMSTEVELKVARSHHAAAVDSGGRVLLVGGVGAGGAVVAQAEGYDSATGQVFSVSTPVPRVGMAAMPVQDGRRIAVVGGSDGAELRPEVLFFSFEGGSFVPVGEGARLREPRRDAALVPFGGLERLLYVGGYDSAGDVAEARVLASSELVSPGAAVQVSPGPQVFARSGLCAVALPDGRVMTLGGVRYGAGGLVSDPHVELLVPGQNGAATALLGLKPLDPSRHQHSCTVLDDGSVLIAGGQGEDGSRGTTLGDLVIYTPVPLD</sequence>
<dbReference type="InterPro" id="IPR011043">
    <property type="entry name" value="Gal_Oxase/kelch_b-propeller"/>
</dbReference>
<evidence type="ECO:0000313" key="4">
    <source>
        <dbReference type="Proteomes" id="UP000256345"/>
    </source>
</evidence>
<name>A0ABX9JXD2_9BACT</name>
<comment type="caution">
    <text evidence="3">The sequence shown here is derived from an EMBL/GenBank/DDBJ whole genome shotgun (WGS) entry which is preliminary data.</text>
</comment>